<comment type="caution">
    <text evidence="1">The sequence shown here is derived from an EMBL/GenBank/DDBJ whole genome shotgun (WGS) entry which is preliminary data.</text>
</comment>
<evidence type="ECO:0000313" key="2">
    <source>
        <dbReference type="Proteomes" id="UP000004968"/>
    </source>
</evidence>
<name>D3AV70_9FIRM</name>
<dbReference type="HOGENOM" id="CLU_3193012_0_0_9"/>
<evidence type="ECO:0000313" key="1">
    <source>
        <dbReference type="EMBL" id="EFC94284.1"/>
    </source>
</evidence>
<dbReference type="EMBL" id="ACIO01001225">
    <property type="protein sequence ID" value="EFC94284.1"/>
    <property type="molecule type" value="Genomic_DNA"/>
</dbReference>
<dbReference type="Proteomes" id="UP000004968">
    <property type="component" value="Unassembled WGS sequence"/>
</dbReference>
<protein>
    <submittedName>
        <fullName evidence="1">Uncharacterized protein</fullName>
    </submittedName>
</protein>
<accession>D3AV70</accession>
<dbReference type="AlphaFoldDB" id="D3AV70"/>
<reference evidence="1 2" key="1">
    <citation type="submission" date="2010-01" db="EMBL/GenBank/DDBJ databases">
        <authorList>
            <person name="Weinstock G."/>
            <person name="Sodergren E."/>
            <person name="Clifton S."/>
            <person name="Fulton L."/>
            <person name="Fulton B."/>
            <person name="Courtney L."/>
            <person name="Fronick C."/>
            <person name="Harrison M."/>
            <person name="Strong C."/>
            <person name="Farmer C."/>
            <person name="Delahaunty K."/>
            <person name="Markovic C."/>
            <person name="Hall O."/>
            <person name="Minx P."/>
            <person name="Tomlinson C."/>
            <person name="Mitreva M."/>
            <person name="Nelson J."/>
            <person name="Hou S."/>
            <person name="Wollam A."/>
            <person name="Pepin K.H."/>
            <person name="Johnson M."/>
            <person name="Bhonagiri V."/>
            <person name="Nash W.E."/>
            <person name="Warren W."/>
            <person name="Chinwalla A."/>
            <person name="Mardis E.R."/>
            <person name="Wilson R.K."/>
        </authorList>
    </citation>
    <scope>NUCLEOTIDE SEQUENCE [LARGE SCALE GENOMIC DNA]</scope>
    <source>
        <strain evidence="1 2">DSM 13479</strain>
    </source>
</reference>
<organism evidence="1 2">
    <name type="scientific">Hungatella hathewayi DSM 13479</name>
    <dbReference type="NCBI Taxonomy" id="566550"/>
    <lineage>
        <taxon>Bacteria</taxon>
        <taxon>Bacillati</taxon>
        <taxon>Bacillota</taxon>
        <taxon>Clostridia</taxon>
        <taxon>Lachnospirales</taxon>
        <taxon>Lachnospiraceae</taxon>
        <taxon>Hungatella</taxon>
    </lineage>
</organism>
<proteinExistence type="predicted"/>
<sequence>MRKLALNDEILLSIQQPARYIGGEVNTVMKDSAKADIRFAMCFPDV</sequence>
<feature type="non-terminal residue" evidence="1">
    <location>
        <position position="46"/>
    </location>
</feature>
<gene>
    <name evidence="1" type="ORF">CLOSTHATH_07546</name>
</gene>